<feature type="region of interest" description="Disordered" evidence="5">
    <location>
        <begin position="1"/>
        <end position="47"/>
    </location>
</feature>
<gene>
    <name evidence="7" type="primary">livK_2</name>
    <name evidence="7" type="ORF">GAK33_06977</name>
</gene>
<feature type="domain" description="Leucine-binding protein" evidence="6">
    <location>
        <begin position="77"/>
        <end position="415"/>
    </location>
</feature>
<dbReference type="Pfam" id="PF13458">
    <property type="entry name" value="Peripla_BP_6"/>
    <property type="match status" value="1"/>
</dbReference>
<dbReference type="Proteomes" id="UP000467522">
    <property type="component" value="Unassembled WGS sequence"/>
</dbReference>
<sequence>MCADSGTARAARSKHARPSHRPADRTVSPGLPAPARQPAAAQPRHQGEVKVKLKVSHVALAAACALSGAHAIAADVVKIGFAAPLTGPQSNYGTDMQKGVQLAIADFNATRPTIGGKPVTFQLDSQDDQADPRTGTTVAQRLIDDNVRGIIGHFNSGTSIPASDLYDRAGLPQISMATSPQYTARGYKTTYRLLTSDAQAGRIVGTYAVKTLRFKRIAIIDDRTAYGQGIADEFAKAVEAAGGTIIKRDFTNDKALDFSAILTNLKGMNPDAIFYGGGDAQSSPMIRKMRQLGMKSAFVTGEMSRSPTFLKVGGDAAEGAIVYMGGLPKEKMPGFAGYAARYKARFNEDVITYSPYAYDGTIALLTAMKDANSTDPKVYTPYLGKLSVKGVSAPSIAYDTKGDLKDAPVTIYKVEHGAFKPVDTIAGN</sequence>
<dbReference type="EMBL" id="WNDV01000038">
    <property type="protein sequence ID" value="KAF1032342.1"/>
    <property type="molecule type" value="Genomic_DNA"/>
</dbReference>
<dbReference type="AlphaFoldDB" id="A0A833PNN5"/>
<reference evidence="8" key="1">
    <citation type="journal article" date="2020" name="MBio">
        <title>Horizontal gene transfer to a defensive symbiont with a reduced genome amongst a multipartite beetle microbiome.</title>
        <authorList>
            <person name="Waterworth S.C."/>
            <person name="Florez L.V."/>
            <person name="Rees E.R."/>
            <person name="Hertweck C."/>
            <person name="Kaltenpoth M."/>
            <person name="Kwan J.C."/>
        </authorList>
    </citation>
    <scope>NUCLEOTIDE SEQUENCE [LARGE SCALE GENOMIC DNA]</scope>
</reference>
<evidence type="ECO:0000256" key="1">
    <source>
        <dbReference type="ARBA" id="ARBA00010062"/>
    </source>
</evidence>
<dbReference type="GO" id="GO:0006865">
    <property type="term" value="P:amino acid transport"/>
    <property type="evidence" value="ECO:0007669"/>
    <property type="project" value="UniProtKB-KW"/>
</dbReference>
<dbReference type="InterPro" id="IPR028081">
    <property type="entry name" value="Leu-bd"/>
</dbReference>
<dbReference type="PRINTS" id="PR00337">
    <property type="entry name" value="LEUILEVALBP"/>
</dbReference>
<protein>
    <submittedName>
        <fullName evidence="7">Leucine-specific-binding protein</fullName>
    </submittedName>
</protein>
<dbReference type="InterPro" id="IPR028082">
    <property type="entry name" value="Peripla_BP_I"/>
</dbReference>
<dbReference type="SUPFAM" id="SSF53822">
    <property type="entry name" value="Periplasmic binding protein-like I"/>
    <property type="match status" value="1"/>
</dbReference>
<name>A0A833PNN5_BURL3</name>
<evidence type="ECO:0000313" key="7">
    <source>
        <dbReference type="EMBL" id="KAF1032342.1"/>
    </source>
</evidence>
<dbReference type="InterPro" id="IPR000709">
    <property type="entry name" value="Leu_Ile_Val-bd"/>
</dbReference>
<keyword evidence="4" id="KW-0029">Amino-acid transport</keyword>
<dbReference type="PANTHER" id="PTHR47151:SF2">
    <property type="entry name" value="AMINO ACID BINDING PROTEIN"/>
    <property type="match status" value="1"/>
</dbReference>
<evidence type="ECO:0000256" key="4">
    <source>
        <dbReference type="ARBA" id="ARBA00022970"/>
    </source>
</evidence>
<proteinExistence type="inferred from homology"/>
<evidence type="ECO:0000256" key="2">
    <source>
        <dbReference type="ARBA" id="ARBA00022448"/>
    </source>
</evidence>
<keyword evidence="3" id="KW-0732">Signal</keyword>
<dbReference type="CDD" id="cd06342">
    <property type="entry name" value="PBP1_ABC_LIVBP-like"/>
    <property type="match status" value="1"/>
</dbReference>
<dbReference type="Gene3D" id="3.40.50.2300">
    <property type="match status" value="2"/>
</dbReference>
<organism evidence="7 8">
    <name type="scientific">Burkholderia lata (strain ATCC 17760 / DSM 23089 / LMG 22485 / NCIMB 9086 / R18194 / 383)</name>
    <dbReference type="NCBI Taxonomy" id="482957"/>
    <lineage>
        <taxon>Bacteria</taxon>
        <taxon>Pseudomonadati</taxon>
        <taxon>Pseudomonadota</taxon>
        <taxon>Betaproteobacteria</taxon>
        <taxon>Burkholderiales</taxon>
        <taxon>Burkholderiaceae</taxon>
        <taxon>Burkholderia</taxon>
        <taxon>Burkholderia cepacia complex</taxon>
    </lineage>
</organism>
<comment type="similarity">
    <text evidence="1">Belongs to the leucine-binding protein family.</text>
</comment>
<evidence type="ECO:0000313" key="8">
    <source>
        <dbReference type="Proteomes" id="UP000467522"/>
    </source>
</evidence>
<comment type="caution">
    <text evidence="7">The sequence shown here is derived from an EMBL/GenBank/DDBJ whole genome shotgun (WGS) entry which is preliminary data.</text>
</comment>
<feature type="compositionally biased region" description="Low complexity" evidence="5">
    <location>
        <begin position="33"/>
        <end position="44"/>
    </location>
</feature>
<evidence type="ECO:0000256" key="3">
    <source>
        <dbReference type="ARBA" id="ARBA00022729"/>
    </source>
</evidence>
<dbReference type="PANTHER" id="PTHR47151">
    <property type="entry name" value="LEU/ILE/VAL-BINDING ABC TRANSPORTER SUBUNIT"/>
    <property type="match status" value="1"/>
</dbReference>
<keyword evidence="2" id="KW-0813">Transport</keyword>
<feature type="compositionally biased region" description="Basic residues" evidence="5">
    <location>
        <begin position="11"/>
        <end position="20"/>
    </location>
</feature>
<evidence type="ECO:0000259" key="6">
    <source>
        <dbReference type="Pfam" id="PF13458"/>
    </source>
</evidence>
<accession>A0A833PNN5</accession>
<evidence type="ECO:0000256" key="5">
    <source>
        <dbReference type="SAM" id="MobiDB-lite"/>
    </source>
</evidence>